<feature type="compositionally biased region" description="Acidic residues" evidence="2">
    <location>
        <begin position="1"/>
        <end position="19"/>
    </location>
</feature>
<dbReference type="InterPro" id="IPR051010">
    <property type="entry name" value="BCAA_transport"/>
</dbReference>
<dbReference type="EMBL" id="UOEU01000208">
    <property type="protein sequence ID" value="VAW31376.1"/>
    <property type="molecule type" value="Genomic_DNA"/>
</dbReference>
<keyword evidence="1" id="KW-0732">Signal</keyword>
<name>A0A3B0VH37_9ZZZZ</name>
<sequence>TDVAEAVEEVMEEPTEEPMEEMRTDNLDGETITFYHFGDLSGPLAGITGPLINGFNDAVAAVNANGGIRGAQVEIQFSDTQSSVDEAVAAYDRYTSEDDNVLVMFTYGSGDGEALASRFVEDEIPSLAAGLSSVAFYGPESGYTFGYAPIYPDQFALFMDYISANWDDVKPEGAGDDIVIAYISWPTAYGQGAYTDESLAYAESLGIEIVSNEIIDVSPTADATTAILNAQAAGANVIYTNSLAFGPAAILNGLGALDLRGDFLFGANNWAMDLSVYAFVSDPALVEGMISPFPYLFWNDEDNTGIQLASEQFAANDRQPGERGVGYLLTFAGVDLAVRAIELAIDNVGFDALTGADVQAALIELGAIDVLDGVMRIDFSNDSRSPHQSQIRQVQGGQFVMLQDWTETPDLRPAVNFANP</sequence>
<dbReference type="PANTHER" id="PTHR30483">
    <property type="entry name" value="LEUCINE-SPECIFIC-BINDING PROTEIN"/>
    <property type="match status" value="1"/>
</dbReference>
<feature type="domain" description="Leucine-binding protein" evidence="3">
    <location>
        <begin position="37"/>
        <end position="397"/>
    </location>
</feature>
<dbReference type="Pfam" id="PF13458">
    <property type="entry name" value="Peripla_BP_6"/>
    <property type="match status" value="1"/>
</dbReference>
<feature type="region of interest" description="Disordered" evidence="2">
    <location>
        <begin position="1"/>
        <end position="21"/>
    </location>
</feature>
<feature type="non-terminal residue" evidence="4">
    <location>
        <position position="1"/>
    </location>
</feature>
<dbReference type="InterPro" id="IPR028081">
    <property type="entry name" value="Leu-bd"/>
</dbReference>
<dbReference type="PANTHER" id="PTHR30483:SF38">
    <property type="entry name" value="BLR7848 PROTEIN"/>
    <property type="match status" value="1"/>
</dbReference>
<reference evidence="4" key="1">
    <citation type="submission" date="2018-06" db="EMBL/GenBank/DDBJ databases">
        <authorList>
            <person name="Zhirakovskaya E."/>
        </authorList>
    </citation>
    <scope>NUCLEOTIDE SEQUENCE</scope>
</reference>
<accession>A0A3B0VH37</accession>
<protein>
    <recommendedName>
        <fullName evidence="3">Leucine-binding protein domain-containing protein</fullName>
    </recommendedName>
</protein>
<proteinExistence type="predicted"/>
<evidence type="ECO:0000256" key="1">
    <source>
        <dbReference type="ARBA" id="ARBA00022729"/>
    </source>
</evidence>
<dbReference type="SUPFAM" id="SSF53822">
    <property type="entry name" value="Periplasmic binding protein-like I"/>
    <property type="match status" value="1"/>
</dbReference>
<gene>
    <name evidence="4" type="ORF">MNBD_CHLOROFLEXI01-4134</name>
</gene>
<organism evidence="4">
    <name type="scientific">hydrothermal vent metagenome</name>
    <dbReference type="NCBI Taxonomy" id="652676"/>
    <lineage>
        <taxon>unclassified sequences</taxon>
        <taxon>metagenomes</taxon>
        <taxon>ecological metagenomes</taxon>
    </lineage>
</organism>
<dbReference type="AlphaFoldDB" id="A0A3B0VH37"/>
<dbReference type="InterPro" id="IPR028082">
    <property type="entry name" value="Peripla_BP_I"/>
</dbReference>
<evidence type="ECO:0000313" key="4">
    <source>
        <dbReference type="EMBL" id="VAW31376.1"/>
    </source>
</evidence>
<evidence type="ECO:0000259" key="3">
    <source>
        <dbReference type="Pfam" id="PF13458"/>
    </source>
</evidence>
<dbReference type="Gene3D" id="3.40.50.2300">
    <property type="match status" value="2"/>
</dbReference>
<evidence type="ECO:0000256" key="2">
    <source>
        <dbReference type="SAM" id="MobiDB-lite"/>
    </source>
</evidence>